<organism evidence="1">
    <name type="scientific">marine sediment metagenome</name>
    <dbReference type="NCBI Taxonomy" id="412755"/>
    <lineage>
        <taxon>unclassified sequences</taxon>
        <taxon>metagenomes</taxon>
        <taxon>ecological metagenomes</taxon>
    </lineage>
</organism>
<protein>
    <submittedName>
        <fullName evidence="1">Uncharacterized protein</fullName>
    </submittedName>
</protein>
<sequence>RGRFTDDFSFWKKKLSPELEIEPVDEGKCLRFYVTSEEDCQQFKQCIVDELAQTEFISTDSLEDIPQQD</sequence>
<feature type="non-terminal residue" evidence="1">
    <location>
        <position position="1"/>
    </location>
</feature>
<reference evidence="1" key="1">
    <citation type="journal article" date="2014" name="Front. Microbiol.">
        <title>High frequency of phylogenetically diverse reductive dehalogenase-homologous genes in deep subseafloor sedimentary metagenomes.</title>
        <authorList>
            <person name="Kawai M."/>
            <person name="Futagami T."/>
            <person name="Toyoda A."/>
            <person name="Takaki Y."/>
            <person name="Nishi S."/>
            <person name="Hori S."/>
            <person name="Arai W."/>
            <person name="Tsubouchi T."/>
            <person name="Morono Y."/>
            <person name="Uchiyama I."/>
            <person name="Ito T."/>
            <person name="Fujiyama A."/>
            <person name="Inagaki F."/>
            <person name="Takami H."/>
        </authorList>
    </citation>
    <scope>NUCLEOTIDE SEQUENCE</scope>
    <source>
        <strain evidence="1">Expedition CK06-06</strain>
    </source>
</reference>
<dbReference type="AlphaFoldDB" id="X1SFQ6"/>
<proteinExistence type="predicted"/>
<dbReference type="EMBL" id="BARW01004791">
    <property type="protein sequence ID" value="GAI66604.1"/>
    <property type="molecule type" value="Genomic_DNA"/>
</dbReference>
<evidence type="ECO:0000313" key="1">
    <source>
        <dbReference type="EMBL" id="GAI66604.1"/>
    </source>
</evidence>
<comment type="caution">
    <text evidence="1">The sequence shown here is derived from an EMBL/GenBank/DDBJ whole genome shotgun (WGS) entry which is preliminary data.</text>
</comment>
<name>X1SFQ6_9ZZZZ</name>
<gene>
    <name evidence="1" type="ORF">S12H4_10929</name>
</gene>
<accession>X1SFQ6</accession>